<sequence>MMRKKILINLAVLIAILAIFLPNSYLVAGSMGWAEPRKPGDPLDGYWYMSGNDAPGCFEDLVVYKIEHGTFSQIFRGNTLEAPVRSSTGQELIIEFRTVPGVTSRFYVEDRGQVLWAYRYEEQSNGESFTEDSGMPLFTTCDKPSTLGVLASLVSKVFDPAAPTKKVTISRSHWKSRSA</sequence>
<proteinExistence type="predicted"/>
<protein>
    <submittedName>
        <fullName evidence="1">Uncharacterized protein</fullName>
    </submittedName>
</protein>
<organism evidence="1 2">
    <name type="scientific">Erythrobacter longus</name>
    <dbReference type="NCBI Taxonomy" id="1044"/>
    <lineage>
        <taxon>Bacteria</taxon>
        <taxon>Pseudomonadati</taxon>
        <taxon>Pseudomonadota</taxon>
        <taxon>Alphaproteobacteria</taxon>
        <taxon>Sphingomonadales</taxon>
        <taxon>Erythrobacteraceae</taxon>
        <taxon>Erythrobacter/Porphyrobacter group</taxon>
        <taxon>Erythrobacter</taxon>
    </lineage>
</organism>
<gene>
    <name evidence="1" type="ORF">EH31_04500</name>
</gene>
<reference evidence="1 2" key="1">
    <citation type="submission" date="2014-04" db="EMBL/GenBank/DDBJ databases">
        <title>A comprehensive comparison of genomes of Erythrobacter spp. strains.</title>
        <authorList>
            <person name="Zheng Q."/>
        </authorList>
    </citation>
    <scope>NUCLEOTIDE SEQUENCE [LARGE SCALE GENOMIC DNA]</scope>
    <source>
        <strain evidence="1 2">DSM 6997</strain>
    </source>
</reference>
<dbReference type="Proteomes" id="UP000027647">
    <property type="component" value="Unassembled WGS sequence"/>
</dbReference>
<dbReference type="RefSeq" id="WP_152553451.1">
    <property type="nucleotide sequence ID" value="NZ_JMIW01000001.1"/>
</dbReference>
<dbReference type="STRING" id="1044.EH31_04500"/>
<evidence type="ECO:0000313" key="2">
    <source>
        <dbReference type="Proteomes" id="UP000027647"/>
    </source>
</evidence>
<keyword evidence="2" id="KW-1185">Reference proteome</keyword>
<dbReference type="EMBL" id="JMIW01000001">
    <property type="protein sequence ID" value="KEO91938.1"/>
    <property type="molecule type" value="Genomic_DNA"/>
</dbReference>
<name>A0A074MJA0_ERYLO</name>
<dbReference type="AlphaFoldDB" id="A0A074MJA0"/>
<evidence type="ECO:0000313" key="1">
    <source>
        <dbReference type="EMBL" id="KEO91938.1"/>
    </source>
</evidence>
<comment type="caution">
    <text evidence="1">The sequence shown here is derived from an EMBL/GenBank/DDBJ whole genome shotgun (WGS) entry which is preliminary data.</text>
</comment>
<accession>A0A074MJA0</accession>